<sequence length="86" mass="9304">MQCNATSKYMQSADLAAVKDVQTRNTRSHACSSARSAAPSACVCRQAPTETSKSALATTIGRPREEDPSALNLVRYQITLNIVLYI</sequence>
<dbReference type="OrthoDB" id="10456244at2759"/>
<comment type="caution">
    <text evidence="1">The sequence shown here is derived from an EMBL/GenBank/DDBJ whole genome shotgun (WGS) entry which is preliminary data.</text>
</comment>
<gene>
    <name evidence="1" type="ORF">J1N35_007822</name>
</gene>
<evidence type="ECO:0000313" key="2">
    <source>
        <dbReference type="Proteomes" id="UP000828251"/>
    </source>
</evidence>
<evidence type="ECO:0000313" key="1">
    <source>
        <dbReference type="EMBL" id="KAH1114444.1"/>
    </source>
</evidence>
<name>A0A9D3W6R4_9ROSI</name>
<dbReference type="AlphaFoldDB" id="A0A9D3W6R4"/>
<dbReference type="Proteomes" id="UP000828251">
    <property type="component" value="Unassembled WGS sequence"/>
</dbReference>
<organism evidence="1 2">
    <name type="scientific">Gossypium stocksii</name>
    <dbReference type="NCBI Taxonomy" id="47602"/>
    <lineage>
        <taxon>Eukaryota</taxon>
        <taxon>Viridiplantae</taxon>
        <taxon>Streptophyta</taxon>
        <taxon>Embryophyta</taxon>
        <taxon>Tracheophyta</taxon>
        <taxon>Spermatophyta</taxon>
        <taxon>Magnoliopsida</taxon>
        <taxon>eudicotyledons</taxon>
        <taxon>Gunneridae</taxon>
        <taxon>Pentapetalae</taxon>
        <taxon>rosids</taxon>
        <taxon>malvids</taxon>
        <taxon>Malvales</taxon>
        <taxon>Malvaceae</taxon>
        <taxon>Malvoideae</taxon>
        <taxon>Gossypium</taxon>
    </lineage>
</organism>
<proteinExistence type="predicted"/>
<accession>A0A9D3W6R4</accession>
<reference evidence="1 2" key="1">
    <citation type="journal article" date="2021" name="Plant Biotechnol. J.">
        <title>Multi-omics assisted identification of the key and species-specific regulatory components of drought-tolerant mechanisms in Gossypium stocksii.</title>
        <authorList>
            <person name="Yu D."/>
            <person name="Ke L."/>
            <person name="Zhang D."/>
            <person name="Wu Y."/>
            <person name="Sun Y."/>
            <person name="Mei J."/>
            <person name="Sun J."/>
            <person name="Sun Y."/>
        </authorList>
    </citation>
    <scope>NUCLEOTIDE SEQUENCE [LARGE SCALE GENOMIC DNA]</scope>
    <source>
        <strain evidence="2">cv. E1</strain>
        <tissue evidence="1">Leaf</tissue>
    </source>
</reference>
<dbReference type="EMBL" id="JAIQCV010000003">
    <property type="protein sequence ID" value="KAH1114444.1"/>
    <property type="molecule type" value="Genomic_DNA"/>
</dbReference>
<protein>
    <submittedName>
        <fullName evidence="1">Uncharacterized protein</fullName>
    </submittedName>
</protein>
<keyword evidence="2" id="KW-1185">Reference proteome</keyword>